<dbReference type="Pfam" id="PF01547">
    <property type="entry name" value="SBP_bac_1"/>
    <property type="match status" value="1"/>
</dbReference>
<gene>
    <name evidence="9" type="ORF">RU93_GL001648</name>
</gene>
<evidence type="ECO:0000256" key="3">
    <source>
        <dbReference type="ARBA" id="ARBA00022475"/>
    </source>
</evidence>
<name>A0A1L8QUH7_9ENTE</name>
<keyword evidence="2" id="KW-0813">Transport</keyword>
<feature type="signal peptide" evidence="8">
    <location>
        <begin position="1"/>
        <end position="22"/>
    </location>
</feature>
<organism evidence="9 10">
    <name type="scientific">Enterococcus aquimarinus</name>
    <dbReference type="NCBI Taxonomy" id="328396"/>
    <lineage>
        <taxon>Bacteria</taxon>
        <taxon>Bacillati</taxon>
        <taxon>Bacillota</taxon>
        <taxon>Bacilli</taxon>
        <taxon>Lactobacillales</taxon>
        <taxon>Enterococcaceae</taxon>
        <taxon>Enterococcus</taxon>
    </lineage>
</organism>
<comment type="similarity">
    <text evidence="1">Belongs to the bacterial solute-binding protein 1 family.</text>
</comment>
<evidence type="ECO:0008006" key="11">
    <source>
        <dbReference type="Google" id="ProtNLM"/>
    </source>
</evidence>
<dbReference type="PANTHER" id="PTHR43649:SF33">
    <property type="entry name" value="POLYGALACTURONAN_RHAMNOGALACTURONAN-BINDING PROTEIN YTCQ"/>
    <property type="match status" value="1"/>
</dbReference>
<reference evidence="9 10" key="1">
    <citation type="submission" date="2014-12" db="EMBL/GenBank/DDBJ databases">
        <title>Draft genome sequences of 29 type strains of Enterococci.</title>
        <authorList>
            <person name="Zhong Z."/>
            <person name="Sun Z."/>
            <person name="Liu W."/>
            <person name="Zhang W."/>
            <person name="Zhang H."/>
        </authorList>
    </citation>
    <scope>NUCLEOTIDE SEQUENCE [LARGE SCALE GENOMIC DNA]</scope>
    <source>
        <strain evidence="9 10">DSM 17690</strain>
    </source>
</reference>
<evidence type="ECO:0000256" key="7">
    <source>
        <dbReference type="ARBA" id="ARBA00023288"/>
    </source>
</evidence>
<dbReference type="AlphaFoldDB" id="A0A1L8QUH7"/>
<keyword evidence="3" id="KW-1003">Cell membrane</keyword>
<evidence type="ECO:0000313" key="10">
    <source>
        <dbReference type="Proteomes" id="UP000182149"/>
    </source>
</evidence>
<dbReference type="SUPFAM" id="SSF53850">
    <property type="entry name" value="Periplasmic binding protein-like II"/>
    <property type="match status" value="1"/>
</dbReference>
<dbReference type="InterPro" id="IPR006059">
    <property type="entry name" value="SBP"/>
</dbReference>
<evidence type="ECO:0000256" key="1">
    <source>
        <dbReference type="ARBA" id="ARBA00008520"/>
    </source>
</evidence>
<comment type="caution">
    <text evidence="9">The sequence shown here is derived from an EMBL/GenBank/DDBJ whole genome shotgun (WGS) entry which is preliminary data.</text>
</comment>
<dbReference type="STRING" id="328396.RU93_GL001648"/>
<feature type="chain" id="PRO_5038969445" description="Sugar ABC transporter substrate-binding protein" evidence="8">
    <location>
        <begin position="23"/>
        <end position="415"/>
    </location>
</feature>
<keyword evidence="5" id="KW-0472">Membrane</keyword>
<dbReference type="OrthoDB" id="9798191at2"/>
<dbReference type="Proteomes" id="UP000182149">
    <property type="component" value="Unassembled WGS sequence"/>
</dbReference>
<protein>
    <recommendedName>
        <fullName evidence="11">Sugar ABC transporter substrate-binding protein</fullName>
    </recommendedName>
</protein>
<evidence type="ECO:0000256" key="8">
    <source>
        <dbReference type="SAM" id="SignalP"/>
    </source>
</evidence>
<keyword evidence="7" id="KW-0449">Lipoprotein</keyword>
<evidence type="ECO:0000256" key="4">
    <source>
        <dbReference type="ARBA" id="ARBA00022729"/>
    </source>
</evidence>
<dbReference type="Gene3D" id="3.40.190.10">
    <property type="entry name" value="Periplasmic binding protein-like II"/>
    <property type="match status" value="2"/>
</dbReference>
<sequence>MKINKKMTYAMAMFGVTLLLGACGNGNSADDGKTEIEFFSQKKEMQATLQEIIDDFEKENPDIKVKFTNVPDAGTVLKTRISSGDAPDVINVFPQNADFQEWAKNDVFADLTEKEYLTNLSEGAGETYAINDKIYSVPLTSNAWGFFYNKDKFEELGLETPTTWAEFETLVQTIQDKDEVPFALSLTQADAWTLNGYHQLAWGTVNGGFEGANDALVRSPKGGIQVGNADFDKVADQLDLLNGTGQKNANGATYDDAVATFAKEEALIFPNGIWALPAIKNQSPSFEIGMFAYPGQSADEAMTVGAADLALSISESSENKEAANTFVEYMTTKAAMQKYYDVDGAPTSVTAVETEGRFPETEGVTQYVFTDQQIVWLQKEWTSEETFHHLTVEYVNNQDREQLATNLNNFFDTMK</sequence>
<accession>A0A1L8QUH7</accession>
<dbReference type="PROSITE" id="PS01037">
    <property type="entry name" value="SBP_BACTERIAL_1"/>
    <property type="match status" value="1"/>
</dbReference>
<keyword evidence="10" id="KW-1185">Reference proteome</keyword>
<dbReference type="InterPro" id="IPR050490">
    <property type="entry name" value="Bact_solute-bd_prot1"/>
</dbReference>
<dbReference type="PANTHER" id="PTHR43649">
    <property type="entry name" value="ARABINOSE-BINDING PROTEIN-RELATED"/>
    <property type="match status" value="1"/>
</dbReference>
<dbReference type="PROSITE" id="PS51257">
    <property type="entry name" value="PROKAR_LIPOPROTEIN"/>
    <property type="match status" value="1"/>
</dbReference>
<keyword evidence="6" id="KW-0564">Palmitate</keyword>
<dbReference type="RefSeq" id="WP_071874367.1">
    <property type="nucleotide sequence ID" value="NZ_JBHSHF010000020.1"/>
</dbReference>
<proteinExistence type="inferred from homology"/>
<evidence type="ECO:0000256" key="6">
    <source>
        <dbReference type="ARBA" id="ARBA00023139"/>
    </source>
</evidence>
<keyword evidence="4 8" id="KW-0732">Signal</keyword>
<dbReference type="EMBL" id="JXKD01000004">
    <property type="protein sequence ID" value="OJG11161.1"/>
    <property type="molecule type" value="Genomic_DNA"/>
</dbReference>
<dbReference type="GO" id="GO:0055085">
    <property type="term" value="P:transmembrane transport"/>
    <property type="evidence" value="ECO:0007669"/>
    <property type="project" value="InterPro"/>
</dbReference>
<dbReference type="InterPro" id="IPR006061">
    <property type="entry name" value="SBP_1_CS"/>
</dbReference>
<evidence type="ECO:0000256" key="5">
    <source>
        <dbReference type="ARBA" id="ARBA00023136"/>
    </source>
</evidence>
<evidence type="ECO:0000256" key="2">
    <source>
        <dbReference type="ARBA" id="ARBA00022448"/>
    </source>
</evidence>
<evidence type="ECO:0000313" key="9">
    <source>
        <dbReference type="EMBL" id="OJG11161.1"/>
    </source>
</evidence>